<dbReference type="Pfam" id="PF04248">
    <property type="entry name" value="NTP_transf_9"/>
    <property type="match status" value="1"/>
</dbReference>
<evidence type="ECO:0000313" key="2">
    <source>
        <dbReference type="EMBL" id="AEI13653.1"/>
    </source>
</evidence>
<accession>F8A7X0</accession>
<dbReference type="Gene3D" id="2.170.150.40">
    <property type="entry name" value="Domain of unknown function (DUF427)"/>
    <property type="match status" value="1"/>
</dbReference>
<dbReference type="KEGG" id="cga:Celgi_3162"/>
<protein>
    <recommendedName>
        <fullName evidence="1">DUF427 domain-containing protein</fullName>
    </recommendedName>
</protein>
<feature type="domain" description="DUF427" evidence="1">
    <location>
        <begin position="29"/>
        <end position="110"/>
    </location>
</feature>
<dbReference type="eggNOG" id="COG2343">
    <property type="taxonomic scope" value="Bacteria"/>
</dbReference>
<dbReference type="HOGENOM" id="CLU_917320_0_0_11"/>
<dbReference type="PANTHER" id="PTHR43058">
    <property type="entry name" value="SLR0655 PROTEIN"/>
    <property type="match status" value="1"/>
</dbReference>
<name>F8A7X0_CELGA</name>
<dbReference type="Proteomes" id="UP000000485">
    <property type="component" value="Chromosome"/>
</dbReference>
<evidence type="ECO:0000313" key="3">
    <source>
        <dbReference type="Proteomes" id="UP000000485"/>
    </source>
</evidence>
<dbReference type="STRING" id="593907.Celgi_3162"/>
<keyword evidence="3" id="KW-1185">Reference proteome</keyword>
<organism evidence="2 3">
    <name type="scientific">Cellulomonas gilvus (strain ATCC 13127 / NRRL B-14078)</name>
    <name type="common">Cellvibrio gilvus</name>
    <dbReference type="NCBI Taxonomy" id="593907"/>
    <lineage>
        <taxon>Bacteria</taxon>
        <taxon>Bacillati</taxon>
        <taxon>Actinomycetota</taxon>
        <taxon>Actinomycetes</taxon>
        <taxon>Micrococcales</taxon>
        <taxon>Cellulomonadaceae</taxon>
        <taxon>Cellulomonas</taxon>
    </lineage>
</organism>
<sequence length="303" mass="31093">MPIRPAPGQESVWDYPRPPRVEACPSELEIVLGGEAVARTSSAWRVLETSHPPTYYLPRAAFVPGSLRAAEGASWCEWKGAAVYLDVIGGQTVARGAAWSYPDPSAGFEVLSAIPTPATEPPTCIVGDASFGPFSQLDVYGFGGDAVASAAVAQKDSATYAARALQARENWGTPRGSRAGRTLNLYRRPGAIRNWQLFGKHPATQFAGKALGIVGVGASGYLAYDSAIDEGLETDEAVGRGAVAVASSGAGLAAAWWAGSAVGSAVGTAIPVPGLGTAAGFVVGGAVSVGATWLTSSILNRFL</sequence>
<gene>
    <name evidence="2" type="ordered locus">Celgi_3162</name>
</gene>
<dbReference type="PANTHER" id="PTHR43058:SF1">
    <property type="entry name" value="DUF427 DOMAIN-CONTAINING PROTEIN"/>
    <property type="match status" value="1"/>
</dbReference>
<dbReference type="InterPro" id="IPR038694">
    <property type="entry name" value="DUF427_sf"/>
</dbReference>
<dbReference type="AlphaFoldDB" id="F8A7X0"/>
<dbReference type="InterPro" id="IPR007361">
    <property type="entry name" value="DUF427"/>
</dbReference>
<evidence type="ECO:0000259" key="1">
    <source>
        <dbReference type="Pfam" id="PF04248"/>
    </source>
</evidence>
<reference evidence="3" key="1">
    <citation type="submission" date="2011-04" db="EMBL/GenBank/DDBJ databases">
        <title>Complete sequence of Cellvibrio gilvus ATCC 13127.</title>
        <authorList>
            <person name="Lucas S."/>
            <person name="Han J."/>
            <person name="Lapidus A."/>
            <person name="Cheng J.-F."/>
            <person name="Goodwin L."/>
            <person name="Pitluck S."/>
            <person name="Peters L."/>
            <person name="Munk A."/>
            <person name="Detter J.C."/>
            <person name="Han C."/>
            <person name="Tapia R."/>
            <person name="Land M."/>
            <person name="Hauser L."/>
            <person name="Kyrpides N."/>
            <person name="Ivanova N."/>
            <person name="Ovchinnikova G."/>
            <person name="Pagani I."/>
            <person name="Mead D."/>
            <person name="Brumm P."/>
            <person name="Woyke T."/>
        </authorList>
    </citation>
    <scope>NUCLEOTIDE SEQUENCE [LARGE SCALE GENOMIC DNA]</scope>
    <source>
        <strain evidence="3">ATCC 13127 / NRRL B-14078</strain>
    </source>
</reference>
<dbReference type="EMBL" id="CP002665">
    <property type="protein sequence ID" value="AEI13653.1"/>
    <property type="molecule type" value="Genomic_DNA"/>
</dbReference>
<proteinExistence type="predicted"/>